<evidence type="ECO:0000256" key="1">
    <source>
        <dbReference type="SAM" id="MobiDB-lite"/>
    </source>
</evidence>
<organism evidence="3 4">
    <name type="scientific">Alligator mississippiensis</name>
    <name type="common">American alligator</name>
    <dbReference type="NCBI Taxonomy" id="8496"/>
    <lineage>
        <taxon>Eukaryota</taxon>
        <taxon>Metazoa</taxon>
        <taxon>Chordata</taxon>
        <taxon>Craniata</taxon>
        <taxon>Vertebrata</taxon>
        <taxon>Euteleostomi</taxon>
        <taxon>Archelosauria</taxon>
        <taxon>Archosauria</taxon>
        <taxon>Crocodylia</taxon>
        <taxon>Alligatoridae</taxon>
        <taxon>Alligatorinae</taxon>
        <taxon>Alligator</taxon>
    </lineage>
</organism>
<name>A0A151NV84_ALLMI</name>
<dbReference type="AlphaFoldDB" id="A0A151NV84"/>
<dbReference type="Proteomes" id="UP000050525">
    <property type="component" value="Unassembled WGS sequence"/>
</dbReference>
<dbReference type="EMBL" id="AKHW03001868">
    <property type="protein sequence ID" value="KYO40698.1"/>
    <property type="molecule type" value="Genomic_DNA"/>
</dbReference>
<protein>
    <recommendedName>
        <fullName evidence="2">Maestro-like HEAT-repeats domain-containing protein</fullName>
    </recommendedName>
</protein>
<feature type="region of interest" description="Disordered" evidence="1">
    <location>
        <begin position="424"/>
        <end position="452"/>
    </location>
</feature>
<evidence type="ECO:0000313" key="3">
    <source>
        <dbReference type="EMBL" id="KYO40698.1"/>
    </source>
</evidence>
<dbReference type="Pfam" id="PF21047">
    <property type="entry name" value="HEAT_Maestro"/>
    <property type="match status" value="1"/>
</dbReference>
<feature type="domain" description="Maestro-like HEAT-repeats" evidence="2">
    <location>
        <begin position="226"/>
        <end position="376"/>
    </location>
</feature>
<sequence>MKLPQRSRHPVSPPFCHAAHGRSSPPGTGSTQGDTLSPGALLEMLDGKDRQRFLLAIISMTIATDQSREVAVELEGLKATVLDRIMDLMENISVEADRKHILAYSIDAIRCLSDPKLSLEPALESRLLRAAVDKSFLAIGRETHRKAGRSPCRCHVPQATAGRGCPRLRGTDPRVCLPFQVMQRLYEEYLEGLLCCVLSSAPSLGKLYSIWEHFTSWIEAPDAQHRALGMKIITGILAFAVQLLPQFEGSPDMPEVEDMAARLGLPINDPEETIKARACMYLLAQILLHQRGQDMQGAEELRCKRQMEQSQVQNYRDLARVGEGLRRILLEEQRRSFLQRALHAVHNGPRHISQAGLVFLYAILGEASCLMQHKEKEIPIRVLNKIFIITCLKELPKDLQGNSLLVTSSSALTSLQLPTLAPAATPANHLHPDSTSLSEDDLPNLTGSPAAT</sequence>
<proteinExistence type="predicted"/>
<keyword evidence="4" id="KW-1185">Reference proteome</keyword>
<feature type="region of interest" description="Disordered" evidence="1">
    <location>
        <begin position="1"/>
        <end position="39"/>
    </location>
</feature>
<gene>
    <name evidence="3" type="ORF">Y1Q_0012203</name>
</gene>
<dbReference type="InterPro" id="IPR048465">
    <property type="entry name" value="Maestro-like_HEAT"/>
</dbReference>
<reference evidence="3 4" key="1">
    <citation type="journal article" date="2012" name="Genome Biol.">
        <title>Sequencing three crocodilian genomes to illuminate the evolution of archosaurs and amniotes.</title>
        <authorList>
            <person name="St John J.A."/>
            <person name="Braun E.L."/>
            <person name="Isberg S.R."/>
            <person name="Miles L.G."/>
            <person name="Chong A.Y."/>
            <person name="Gongora J."/>
            <person name="Dalzell P."/>
            <person name="Moran C."/>
            <person name="Bed'hom B."/>
            <person name="Abzhanov A."/>
            <person name="Burgess S.C."/>
            <person name="Cooksey A.M."/>
            <person name="Castoe T.A."/>
            <person name="Crawford N.G."/>
            <person name="Densmore L.D."/>
            <person name="Drew J.C."/>
            <person name="Edwards S.V."/>
            <person name="Faircloth B.C."/>
            <person name="Fujita M.K."/>
            <person name="Greenwold M.J."/>
            <person name="Hoffmann F.G."/>
            <person name="Howard J.M."/>
            <person name="Iguchi T."/>
            <person name="Janes D.E."/>
            <person name="Khan S.Y."/>
            <person name="Kohno S."/>
            <person name="de Koning A.J."/>
            <person name="Lance S.L."/>
            <person name="McCarthy F.M."/>
            <person name="McCormack J.E."/>
            <person name="Merchant M.E."/>
            <person name="Peterson D.G."/>
            <person name="Pollock D.D."/>
            <person name="Pourmand N."/>
            <person name="Raney B.J."/>
            <person name="Roessler K.A."/>
            <person name="Sanford J.R."/>
            <person name="Sawyer R.H."/>
            <person name="Schmidt C.J."/>
            <person name="Triplett E.W."/>
            <person name="Tuberville T.D."/>
            <person name="Venegas-Anaya M."/>
            <person name="Howard J.T."/>
            <person name="Jarvis E.D."/>
            <person name="Guillette L.J.Jr."/>
            <person name="Glenn T.C."/>
            <person name="Green R.E."/>
            <person name="Ray D.A."/>
        </authorList>
    </citation>
    <scope>NUCLEOTIDE SEQUENCE [LARGE SCALE GENOMIC DNA]</scope>
    <source>
        <strain evidence="3">KSC_2009_1</strain>
    </source>
</reference>
<accession>A0A151NV84</accession>
<evidence type="ECO:0000313" key="4">
    <source>
        <dbReference type="Proteomes" id="UP000050525"/>
    </source>
</evidence>
<feature type="compositionally biased region" description="Polar residues" evidence="1">
    <location>
        <begin position="25"/>
        <end position="35"/>
    </location>
</feature>
<evidence type="ECO:0000259" key="2">
    <source>
        <dbReference type="Pfam" id="PF21047"/>
    </source>
</evidence>
<comment type="caution">
    <text evidence="3">The sequence shown here is derived from an EMBL/GenBank/DDBJ whole genome shotgun (WGS) entry which is preliminary data.</text>
</comment>